<dbReference type="PANTHER" id="PTHR45668">
    <property type="entry name" value="SERINE/THREONINE-PROTEIN PHOSPHATASE 5-RELATED"/>
    <property type="match status" value="1"/>
</dbReference>
<dbReference type="PROSITE" id="PS00018">
    <property type="entry name" value="EF_HAND_1"/>
    <property type="match status" value="1"/>
</dbReference>
<gene>
    <name evidence="7" type="ORF">AMON00008_LOCUS43802</name>
</gene>
<dbReference type="Gene3D" id="3.60.21.10">
    <property type="match status" value="1"/>
</dbReference>
<keyword evidence="2" id="KW-0479">Metal-binding</keyword>
<dbReference type="PANTHER" id="PTHR45668:SF9">
    <property type="entry name" value="SERINE_THREONINE-PROTEIN PHOSPHATASE 7"/>
    <property type="match status" value="1"/>
</dbReference>
<dbReference type="InterPro" id="IPR018247">
    <property type="entry name" value="EF_Hand_1_Ca_BS"/>
</dbReference>
<feature type="region of interest" description="Disordered" evidence="5">
    <location>
        <begin position="1"/>
        <end position="21"/>
    </location>
</feature>
<reference evidence="7" key="1">
    <citation type="submission" date="2021-01" db="EMBL/GenBank/DDBJ databases">
        <authorList>
            <person name="Corre E."/>
            <person name="Pelletier E."/>
            <person name="Niang G."/>
            <person name="Scheremetjew M."/>
            <person name="Finn R."/>
            <person name="Kale V."/>
            <person name="Holt S."/>
            <person name="Cochrane G."/>
            <person name="Meng A."/>
            <person name="Brown T."/>
            <person name="Cohen L."/>
        </authorList>
    </citation>
    <scope>NUCLEOTIDE SEQUENCE</scope>
    <source>
        <strain evidence="7">CCMP3105</strain>
    </source>
</reference>
<dbReference type="Pfam" id="PF13499">
    <property type="entry name" value="EF-hand_7"/>
    <property type="match status" value="1"/>
</dbReference>
<dbReference type="InterPro" id="IPR011992">
    <property type="entry name" value="EF-hand-dom_pair"/>
</dbReference>
<evidence type="ECO:0000256" key="1">
    <source>
        <dbReference type="ARBA" id="ARBA00001936"/>
    </source>
</evidence>
<dbReference type="SUPFAM" id="SSF47473">
    <property type="entry name" value="EF-hand"/>
    <property type="match status" value="1"/>
</dbReference>
<feature type="domain" description="EF-hand" evidence="6">
    <location>
        <begin position="396"/>
        <end position="426"/>
    </location>
</feature>
<keyword evidence="3" id="KW-0106">Calcium</keyword>
<dbReference type="CDD" id="cd00051">
    <property type="entry name" value="EFh"/>
    <property type="match status" value="1"/>
</dbReference>
<evidence type="ECO:0000256" key="2">
    <source>
        <dbReference type="ARBA" id="ARBA00022723"/>
    </source>
</evidence>
<keyword evidence="4" id="KW-0464">Manganese</keyword>
<evidence type="ECO:0000256" key="4">
    <source>
        <dbReference type="ARBA" id="ARBA00023211"/>
    </source>
</evidence>
<evidence type="ECO:0000256" key="3">
    <source>
        <dbReference type="ARBA" id="ARBA00022837"/>
    </source>
</evidence>
<evidence type="ECO:0000259" key="6">
    <source>
        <dbReference type="PROSITE" id="PS50222"/>
    </source>
</evidence>
<dbReference type="InterPro" id="IPR002048">
    <property type="entry name" value="EF_hand_dom"/>
</dbReference>
<dbReference type="InterPro" id="IPR051134">
    <property type="entry name" value="PPP_phosphatase"/>
</dbReference>
<sequence length="585" mass="63564">MWADPGDEPGSRPNGTRDVSHAWGPDYTERFLAATGLRLVVRSHQVPRTERGVLAHEAHGGRVVTVFSASNYGGRGNLAGALLVHGAGSELGLAEVDLGLCPPWEAVAQLPLCSDEERAARRLLHSAVKRSSVDLASAQHRYGEGLNRELRRELLQQARSLLVEWRAPLWDKSTGRDAALTGKLGMAEWTRACREATGLRHLDWALLTRLLGGEAGGRVRYMDLLNRFGFRIESRVVRGDFAEGVLSEIYRTLLRADESLPQLLGELCSRGRAMPVEELLARFRELLARNGVAAAGMEAILRSLKAHLAARPRDTVDIAAFLSAWRCAAGVHVDLSPAQERLASHLACLLGLGPAEAAGDASGGIRNSRPSRLSRRLSAVILGEGLSEAPVGAVSLMDFFASADTNGDGYLDFAELEAALEAVLVGHGVHYPREEIQALVRAADVTGHGSLNYLEFLQLFDFQEVPPACGGFAVQEELQAHRNDRPTRCLTHQCVLEALCFQAWSHRNALSGLFRYVGRHGLVRRSQLEWALGALNKVLDGGLAEENIGALVGAIDFADGAVHAEEFLHAFEIVDSRSEGQRQAR</sequence>
<name>A0A7S4W0M7_9DINO</name>
<dbReference type="EMBL" id="HBNR01062157">
    <property type="protein sequence ID" value="CAE4631948.1"/>
    <property type="molecule type" value="Transcribed_RNA"/>
</dbReference>
<feature type="domain" description="EF-hand" evidence="6">
    <location>
        <begin position="431"/>
        <end position="466"/>
    </location>
</feature>
<accession>A0A7S4W0M7</accession>
<evidence type="ECO:0000256" key="5">
    <source>
        <dbReference type="SAM" id="MobiDB-lite"/>
    </source>
</evidence>
<dbReference type="SUPFAM" id="SSF56300">
    <property type="entry name" value="Metallo-dependent phosphatases"/>
    <property type="match status" value="1"/>
</dbReference>
<dbReference type="PROSITE" id="PS50222">
    <property type="entry name" value="EF_HAND_2"/>
    <property type="match status" value="2"/>
</dbReference>
<evidence type="ECO:0000313" key="7">
    <source>
        <dbReference type="EMBL" id="CAE4631948.1"/>
    </source>
</evidence>
<dbReference type="GO" id="GO:0005509">
    <property type="term" value="F:calcium ion binding"/>
    <property type="evidence" value="ECO:0007669"/>
    <property type="project" value="InterPro"/>
</dbReference>
<dbReference type="AlphaFoldDB" id="A0A7S4W0M7"/>
<protein>
    <recommendedName>
        <fullName evidence="6">EF-hand domain-containing protein</fullName>
    </recommendedName>
</protein>
<dbReference type="SMART" id="SM00054">
    <property type="entry name" value="EFh"/>
    <property type="match status" value="2"/>
</dbReference>
<proteinExistence type="predicted"/>
<comment type="cofactor">
    <cofactor evidence="1">
        <name>Mn(2+)</name>
        <dbReference type="ChEBI" id="CHEBI:29035"/>
    </cofactor>
</comment>
<organism evidence="7">
    <name type="scientific">Alexandrium monilatum</name>
    <dbReference type="NCBI Taxonomy" id="311494"/>
    <lineage>
        <taxon>Eukaryota</taxon>
        <taxon>Sar</taxon>
        <taxon>Alveolata</taxon>
        <taxon>Dinophyceae</taxon>
        <taxon>Gonyaulacales</taxon>
        <taxon>Pyrocystaceae</taxon>
        <taxon>Alexandrium</taxon>
    </lineage>
</organism>
<dbReference type="InterPro" id="IPR029052">
    <property type="entry name" value="Metallo-depent_PP-like"/>
</dbReference>
<dbReference type="Gene3D" id="1.10.238.10">
    <property type="entry name" value="EF-hand"/>
    <property type="match status" value="1"/>
</dbReference>